<protein>
    <submittedName>
        <fullName evidence="1">Uncharacterized protein</fullName>
    </submittedName>
</protein>
<evidence type="ECO:0000313" key="2">
    <source>
        <dbReference type="Proteomes" id="UP001497680"/>
    </source>
</evidence>
<comment type="caution">
    <text evidence="1">The sequence shown here is derived from an EMBL/GenBank/DDBJ whole genome shotgun (WGS) entry which is preliminary data.</text>
</comment>
<sequence>MPPPKGTPNPLEGPADYDMTSVVHNDTYPAIDSSKADLSGKVVFINGASRGLGKAMSVSFAKAGASKIAIGARGDLSTTEKAMKAAAASAGRPEPTILLVKFDVTDYKSVDEAAAQVKKNFGHVDIVINNAGKIGSGQIADSDPDEWWKVWQVNLGGPYLVSRAFIPLLLEGSDKTIITVSSVGAHLIGPGMSAYQASKLAVLRLSEFIVAEYGDTGVLAYCIHPGNIPTDMLTDFTGTTEISDFWKPIFVETPELSADSLVYLTSEKRDWLAGRYINVTWDLPELMEKKDEIVKGDKLKVRLVV</sequence>
<dbReference type="EMBL" id="MU394310">
    <property type="protein sequence ID" value="KAI6087145.1"/>
    <property type="molecule type" value="Genomic_DNA"/>
</dbReference>
<accession>A0ACC0D476</accession>
<organism evidence="1 2">
    <name type="scientific">Hypoxylon rubiginosum</name>
    <dbReference type="NCBI Taxonomy" id="110542"/>
    <lineage>
        <taxon>Eukaryota</taxon>
        <taxon>Fungi</taxon>
        <taxon>Dikarya</taxon>
        <taxon>Ascomycota</taxon>
        <taxon>Pezizomycotina</taxon>
        <taxon>Sordariomycetes</taxon>
        <taxon>Xylariomycetidae</taxon>
        <taxon>Xylariales</taxon>
        <taxon>Hypoxylaceae</taxon>
        <taxon>Hypoxylon</taxon>
    </lineage>
</organism>
<dbReference type="Proteomes" id="UP001497680">
    <property type="component" value="Unassembled WGS sequence"/>
</dbReference>
<reference evidence="1 2" key="1">
    <citation type="journal article" date="2022" name="New Phytol.">
        <title>Ecological generalism drives hyperdiversity of secondary metabolite gene clusters in xylarialean endophytes.</title>
        <authorList>
            <person name="Franco M.E.E."/>
            <person name="Wisecaver J.H."/>
            <person name="Arnold A.E."/>
            <person name="Ju Y.M."/>
            <person name="Slot J.C."/>
            <person name="Ahrendt S."/>
            <person name="Moore L.P."/>
            <person name="Eastman K.E."/>
            <person name="Scott K."/>
            <person name="Konkel Z."/>
            <person name="Mondo S.J."/>
            <person name="Kuo A."/>
            <person name="Hayes R.D."/>
            <person name="Haridas S."/>
            <person name="Andreopoulos B."/>
            <person name="Riley R."/>
            <person name="LaButti K."/>
            <person name="Pangilinan J."/>
            <person name="Lipzen A."/>
            <person name="Amirebrahimi M."/>
            <person name="Yan J."/>
            <person name="Adam C."/>
            <person name="Keymanesh K."/>
            <person name="Ng V."/>
            <person name="Louie K."/>
            <person name="Northen T."/>
            <person name="Drula E."/>
            <person name="Henrissat B."/>
            <person name="Hsieh H.M."/>
            <person name="Youens-Clark K."/>
            <person name="Lutzoni F."/>
            <person name="Miadlikowska J."/>
            <person name="Eastwood D.C."/>
            <person name="Hamelin R.C."/>
            <person name="Grigoriev I.V."/>
            <person name="U'Ren J.M."/>
        </authorList>
    </citation>
    <scope>NUCLEOTIDE SEQUENCE [LARGE SCALE GENOMIC DNA]</scope>
    <source>
        <strain evidence="1 2">ER1909</strain>
    </source>
</reference>
<gene>
    <name evidence="1" type="ORF">F4821DRAFT_269670</name>
</gene>
<proteinExistence type="predicted"/>
<name>A0ACC0D476_9PEZI</name>
<keyword evidence="2" id="KW-1185">Reference proteome</keyword>
<evidence type="ECO:0000313" key="1">
    <source>
        <dbReference type="EMBL" id="KAI6087145.1"/>
    </source>
</evidence>